<dbReference type="InterPro" id="IPR013728">
    <property type="entry name" value="BT_3987-like_N"/>
</dbReference>
<keyword evidence="3" id="KW-1185">Reference proteome</keyword>
<dbReference type="OrthoDB" id="622724at2"/>
<dbReference type="Gene3D" id="2.60.40.1740">
    <property type="entry name" value="hypothetical protein (bacova_03559)"/>
    <property type="match status" value="1"/>
</dbReference>
<dbReference type="Proteomes" id="UP000077667">
    <property type="component" value="Chromosome"/>
</dbReference>
<proteinExistence type="predicted"/>
<dbReference type="PROSITE" id="PS51257">
    <property type="entry name" value="PROKAR_LIPOPROTEIN"/>
    <property type="match status" value="1"/>
</dbReference>
<dbReference type="KEGG" id="nia:A8C56_13440"/>
<organism evidence="2 3">
    <name type="scientific">Niabella ginsenosidivorans</name>
    <dbReference type="NCBI Taxonomy" id="1176587"/>
    <lineage>
        <taxon>Bacteria</taxon>
        <taxon>Pseudomonadati</taxon>
        <taxon>Bacteroidota</taxon>
        <taxon>Chitinophagia</taxon>
        <taxon>Chitinophagales</taxon>
        <taxon>Chitinophagaceae</taxon>
        <taxon>Niabella</taxon>
    </lineage>
</organism>
<name>A0A1A9I2K1_9BACT</name>
<sequence>MKNKTGFVIMCIAALLASCDKYHSGISDPAAYSNVYMPRAVVNNPYITGLPLADTTYTFPYSAYLGGPLTEGKDLTIRFDVNKALVDSFNLRHNTTYELLPAGSYQFEKTAVISSGQRSTPALTLHIKTGDVNPFQAYMLPLGVTDADGQKINKTNGTTYYIFTRSYMAAIEERQQALSLGDALDWNDKNRIIMARGTQNTLVVRYKDNTVHVYTPNADGTFAPESRLLTETWPQIKWPDAENLYYINETDAVIRNTPYWAGLFYMQWKPDLTMQNASPEWTQWWLGDFWDKYTTIIPFKNYFLLVDKSTGDLLRQPLLSRVEAAKTTVGTGFANYRQVLAWGDYLLALEQEGNLWLYKMAADAVPGDKILVGTGWNQYEKIAVIGKDILALDTQGDVYRYKFDPTPYLH</sequence>
<dbReference type="EMBL" id="CP015772">
    <property type="protein sequence ID" value="ANH81846.1"/>
    <property type="molecule type" value="Genomic_DNA"/>
</dbReference>
<dbReference type="RefSeq" id="WP_067756933.1">
    <property type="nucleotide sequence ID" value="NZ_CP015772.1"/>
</dbReference>
<evidence type="ECO:0000313" key="3">
    <source>
        <dbReference type="Proteomes" id="UP000077667"/>
    </source>
</evidence>
<dbReference type="AlphaFoldDB" id="A0A1A9I2K1"/>
<gene>
    <name evidence="2" type="ORF">A8C56_13440</name>
</gene>
<evidence type="ECO:0000313" key="2">
    <source>
        <dbReference type="EMBL" id="ANH81846.1"/>
    </source>
</evidence>
<reference evidence="2 3" key="1">
    <citation type="submission" date="2016-05" db="EMBL/GenBank/DDBJ databases">
        <title>Niabella ginsenosidivorans BS26 whole genome sequencing.</title>
        <authorList>
            <person name="Im W.T."/>
            <person name="Siddiqi M.Z."/>
        </authorList>
    </citation>
    <scope>NUCLEOTIDE SEQUENCE [LARGE SCALE GENOMIC DNA]</scope>
    <source>
        <strain evidence="2 3">BS26</strain>
    </source>
</reference>
<evidence type="ECO:0000259" key="1">
    <source>
        <dbReference type="Pfam" id="PF08522"/>
    </source>
</evidence>
<protein>
    <recommendedName>
        <fullName evidence="1">BT-3987-like N-terminal domain-containing protein</fullName>
    </recommendedName>
</protein>
<accession>A0A1A9I2K1</accession>
<dbReference type="STRING" id="1176587.A8C56_13440"/>
<dbReference type="Pfam" id="PF08522">
    <property type="entry name" value="BT_3987-like_N"/>
    <property type="match status" value="1"/>
</dbReference>
<feature type="domain" description="BT-3987-like N-terminal" evidence="1">
    <location>
        <begin position="33"/>
        <end position="150"/>
    </location>
</feature>